<dbReference type="EMBL" id="JASCXX010000017">
    <property type="protein sequence ID" value="MDI6450151.1"/>
    <property type="molecule type" value="Genomic_DNA"/>
</dbReference>
<dbReference type="PIRSF" id="PIRSF009320">
    <property type="entry name" value="Nuc_binding_HP_1000"/>
    <property type="match status" value="1"/>
</dbReference>
<sequence>MKIIAVVNQKGGCGKTTTAVNLAVAFAKAGRRVLLVDLDPQGHATMGMGFDPDSFERTVYDGLTGEHLPVSRVAVSTDIEWLDLAPSNVGLARAELDLVYALGKELVLGEWLHGVADHYDMCLIDCPPALGLLMLNALVASSDVIIPVQVHFYAFEGLKRLLETIRLLKKRFHPCSARTLGLLLTFVEDRPTYTRRIQLQLRELFGDLVFDTVIHKTIRLVEAPDAGKSIFTFAPDSKAAREYATLVDEIEARLRTSAPSFAGT</sequence>
<protein>
    <submittedName>
        <fullName evidence="2">AAA family ATPase</fullName>
    </submittedName>
</protein>
<gene>
    <name evidence="2" type="ORF">QJ522_13915</name>
</gene>
<evidence type="ECO:0000313" key="3">
    <source>
        <dbReference type="Proteomes" id="UP001431776"/>
    </source>
</evidence>
<dbReference type="Pfam" id="PF13614">
    <property type="entry name" value="AAA_31"/>
    <property type="match status" value="1"/>
</dbReference>
<comment type="caution">
    <text evidence="2">The sequence shown here is derived from an EMBL/GenBank/DDBJ whole genome shotgun (WGS) entry which is preliminary data.</text>
</comment>
<dbReference type="AlphaFoldDB" id="A0AAW6U3J0"/>
<feature type="domain" description="AAA" evidence="1">
    <location>
        <begin position="1"/>
        <end position="172"/>
    </location>
</feature>
<evidence type="ECO:0000313" key="2">
    <source>
        <dbReference type="EMBL" id="MDI6450151.1"/>
    </source>
</evidence>
<dbReference type="PANTHER" id="PTHR13696">
    <property type="entry name" value="P-LOOP CONTAINING NUCLEOSIDE TRIPHOSPHATE HYDROLASE"/>
    <property type="match status" value="1"/>
</dbReference>
<dbReference type="SUPFAM" id="SSF52540">
    <property type="entry name" value="P-loop containing nucleoside triphosphate hydrolases"/>
    <property type="match status" value="1"/>
</dbReference>
<organism evidence="2 3">
    <name type="scientific">Anaerobaca lacustris</name>
    <dbReference type="NCBI Taxonomy" id="3044600"/>
    <lineage>
        <taxon>Bacteria</taxon>
        <taxon>Pseudomonadati</taxon>
        <taxon>Planctomycetota</taxon>
        <taxon>Phycisphaerae</taxon>
        <taxon>Sedimentisphaerales</taxon>
        <taxon>Anaerobacaceae</taxon>
        <taxon>Anaerobaca</taxon>
    </lineage>
</organism>
<dbReference type="InterPro" id="IPR027417">
    <property type="entry name" value="P-loop_NTPase"/>
</dbReference>
<keyword evidence="3" id="KW-1185">Reference proteome</keyword>
<dbReference type="RefSeq" id="WP_349245560.1">
    <property type="nucleotide sequence ID" value="NZ_JASCXX010000017.1"/>
</dbReference>
<evidence type="ECO:0000259" key="1">
    <source>
        <dbReference type="Pfam" id="PF13614"/>
    </source>
</evidence>
<proteinExistence type="predicted"/>
<dbReference type="InterPro" id="IPR050678">
    <property type="entry name" value="DNA_Partitioning_ATPase"/>
</dbReference>
<dbReference type="Gene3D" id="3.40.50.300">
    <property type="entry name" value="P-loop containing nucleotide triphosphate hydrolases"/>
    <property type="match status" value="1"/>
</dbReference>
<name>A0AAW6U3J0_9BACT</name>
<dbReference type="Proteomes" id="UP001431776">
    <property type="component" value="Unassembled WGS sequence"/>
</dbReference>
<dbReference type="CDD" id="cd02042">
    <property type="entry name" value="ParAB_family"/>
    <property type="match status" value="1"/>
</dbReference>
<dbReference type="FunFam" id="3.40.50.300:FF:000285">
    <property type="entry name" value="Sporulation initiation inhibitor Soj"/>
    <property type="match status" value="1"/>
</dbReference>
<reference evidence="2" key="1">
    <citation type="submission" date="2023-05" db="EMBL/GenBank/DDBJ databases">
        <title>Anaerotaeda fermentans gen. nov., sp. nov., a novel anaerobic planctomycete of the new family within the order Sedimentisphaerales isolated from Taman Peninsula, Russia.</title>
        <authorList>
            <person name="Khomyakova M.A."/>
            <person name="Merkel A.Y."/>
            <person name="Slobodkin A.I."/>
        </authorList>
    </citation>
    <scope>NUCLEOTIDE SEQUENCE</scope>
    <source>
        <strain evidence="2">M17dextr</strain>
    </source>
</reference>
<dbReference type="InterPro" id="IPR025669">
    <property type="entry name" value="AAA_dom"/>
</dbReference>
<dbReference type="PANTHER" id="PTHR13696:SF52">
    <property type="entry name" value="PARA FAMILY PROTEIN CT_582"/>
    <property type="match status" value="1"/>
</dbReference>
<accession>A0AAW6U3J0</accession>